<comment type="caution">
    <text evidence="3">The sequence shown here is derived from an EMBL/GenBank/DDBJ whole genome shotgun (WGS) entry which is preliminary data.</text>
</comment>
<protein>
    <submittedName>
        <fullName evidence="3">Cytochrome P450</fullName>
    </submittedName>
</protein>
<keyword evidence="2" id="KW-0560">Oxidoreductase</keyword>
<reference evidence="3 4" key="1">
    <citation type="submission" date="2024-03" db="EMBL/GenBank/DDBJ databases">
        <title>Draft genome sequence of Pseudonocardia sp. DW16-2.</title>
        <authorList>
            <person name="Duangmal K."/>
        </authorList>
    </citation>
    <scope>NUCLEOTIDE SEQUENCE [LARGE SCALE GENOMIC DNA]</scope>
    <source>
        <strain evidence="3 4">DW16-2</strain>
    </source>
</reference>
<dbReference type="InterPro" id="IPR036396">
    <property type="entry name" value="Cyt_P450_sf"/>
</dbReference>
<dbReference type="InterPro" id="IPR017972">
    <property type="entry name" value="Cyt_P450_CS"/>
</dbReference>
<organism evidence="3 4">
    <name type="scientific">Pseudonocardia spirodelae</name>
    <dbReference type="NCBI Taxonomy" id="3133431"/>
    <lineage>
        <taxon>Bacteria</taxon>
        <taxon>Bacillati</taxon>
        <taxon>Actinomycetota</taxon>
        <taxon>Actinomycetes</taxon>
        <taxon>Pseudonocardiales</taxon>
        <taxon>Pseudonocardiaceae</taxon>
        <taxon>Pseudonocardia</taxon>
    </lineage>
</organism>
<keyword evidence="2" id="KW-0479">Metal-binding</keyword>
<gene>
    <name evidence="3" type="ORF">WJX68_23620</name>
</gene>
<dbReference type="InterPro" id="IPR002397">
    <property type="entry name" value="Cyt_P450_B"/>
</dbReference>
<evidence type="ECO:0000313" key="3">
    <source>
        <dbReference type="EMBL" id="MEJ8281941.1"/>
    </source>
</evidence>
<dbReference type="RefSeq" id="WP_340294862.1">
    <property type="nucleotide sequence ID" value="NZ_JBBJUP010000025.1"/>
</dbReference>
<dbReference type="PANTHER" id="PTHR46696">
    <property type="entry name" value="P450, PUTATIVE (EUROFUNG)-RELATED"/>
    <property type="match status" value="1"/>
</dbReference>
<evidence type="ECO:0000256" key="1">
    <source>
        <dbReference type="ARBA" id="ARBA00010617"/>
    </source>
</evidence>
<accession>A0ABU8TDH4</accession>
<dbReference type="InterPro" id="IPR001128">
    <property type="entry name" value="Cyt_P450"/>
</dbReference>
<proteinExistence type="inferred from homology"/>
<evidence type="ECO:0000313" key="4">
    <source>
        <dbReference type="Proteomes" id="UP001364211"/>
    </source>
</evidence>
<dbReference type="PRINTS" id="PR00359">
    <property type="entry name" value="BP450"/>
</dbReference>
<dbReference type="EMBL" id="JBBJUP010000025">
    <property type="protein sequence ID" value="MEJ8281941.1"/>
    <property type="molecule type" value="Genomic_DNA"/>
</dbReference>
<dbReference type="Gene3D" id="1.10.630.10">
    <property type="entry name" value="Cytochrome P450"/>
    <property type="match status" value="1"/>
</dbReference>
<dbReference type="PANTHER" id="PTHR46696:SF1">
    <property type="entry name" value="CYTOCHROME P450 YJIB-RELATED"/>
    <property type="match status" value="1"/>
</dbReference>
<keyword evidence="2" id="KW-0503">Monooxygenase</keyword>
<dbReference type="PROSITE" id="PS00086">
    <property type="entry name" value="CYTOCHROME_P450"/>
    <property type="match status" value="1"/>
</dbReference>
<name>A0ABU8TDH4_9PSEU</name>
<comment type="similarity">
    <text evidence="1 2">Belongs to the cytochrome P450 family.</text>
</comment>
<keyword evidence="4" id="KW-1185">Reference proteome</keyword>
<dbReference type="Pfam" id="PF00067">
    <property type="entry name" value="p450"/>
    <property type="match status" value="1"/>
</dbReference>
<evidence type="ECO:0000256" key="2">
    <source>
        <dbReference type="RuleBase" id="RU000461"/>
    </source>
</evidence>
<dbReference type="Proteomes" id="UP001364211">
    <property type="component" value="Unassembled WGS sequence"/>
</dbReference>
<keyword evidence="2" id="KW-0408">Iron</keyword>
<keyword evidence="2" id="KW-0349">Heme</keyword>
<dbReference type="SUPFAM" id="SSF48264">
    <property type="entry name" value="Cytochrome P450"/>
    <property type="match status" value="1"/>
</dbReference>
<dbReference type="PRINTS" id="PR00385">
    <property type="entry name" value="P450"/>
</dbReference>
<sequence>MDRTADPAPPRTCPVAAFGRLREESPVVAMPGLEGVSLVTRHDDVHALLLDPRLRNDPTGVPGARDVMGTILTAVGLPPELGHLGRGLLARDGADHARLRRLVSRAFTVRRVTGLRPRVEALTAALLDDVAAAGAGGAPVDLVPALFRELPIAVICELVGVPVERRGAWRELAGLFVAPDPERMPAAAHAVVGQVHELVAARRATPADDLVGALVAVHDDGDRLTGEELDVLLFDLVVAGFETTSHVLARGALALLTRPGPLAALRAGPERWPAAVHEIVRTCGAVPTSAPRYASTDLVVGGEPVATGGAVTAGLVTANFDPRRHDRPDEFDVTREPGRGEGHLGFGQGAHYCLGAALARLEIEVALRALAERFPALRLAEPADGPSELGFERLGSLPVRVDP</sequence>